<protein>
    <submittedName>
        <fullName evidence="1">Uncharacterized protein</fullName>
    </submittedName>
</protein>
<sequence>MHQLGSRRTHIMNMLHQPCVTWRLLIAPMGTCAATSKRRLRVLRKSASSSRYILFPREDAVYRRLHITARRARAVHIFHFPSNYFLRIRRKTFVFAWPNTVRCPDQPTTLQVVKIQRRAAAVAGPAASEPESSKGAGFCVFIATIRAFEGDRCGEFP</sequence>
<dbReference type="Proteomes" id="UP000292082">
    <property type="component" value="Unassembled WGS sequence"/>
</dbReference>
<accession>A0A4Q9PGF4</accession>
<dbReference type="EMBL" id="ML145264">
    <property type="protein sequence ID" value="TBU52151.1"/>
    <property type="molecule type" value="Genomic_DNA"/>
</dbReference>
<organism evidence="1 2">
    <name type="scientific">Dichomitus squalens</name>
    <dbReference type="NCBI Taxonomy" id="114155"/>
    <lineage>
        <taxon>Eukaryota</taxon>
        <taxon>Fungi</taxon>
        <taxon>Dikarya</taxon>
        <taxon>Basidiomycota</taxon>
        <taxon>Agaricomycotina</taxon>
        <taxon>Agaricomycetes</taxon>
        <taxon>Polyporales</taxon>
        <taxon>Polyporaceae</taxon>
        <taxon>Dichomitus</taxon>
    </lineage>
</organism>
<name>A0A4Q9PGF4_9APHY</name>
<keyword evidence="2" id="KW-1185">Reference proteome</keyword>
<evidence type="ECO:0000313" key="2">
    <source>
        <dbReference type="Proteomes" id="UP000292082"/>
    </source>
</evidence>
<evidence type="ECO:0000313" key="1">
    <source>
        <dbReference type="EMBL" id="TBU52151.1"/>
    </source>
</evidence>
<gene>
    <name evidence="1" type="ORF">BD310DRAFT_259135</name>
</gene>
<dbReference type="AlphaFoldDB" id="A0A4Q9PGF4"/>
<proteinExistence type="predicted"/>
<reference evidence="1 2" key="1">
    <citation type="submission" date="2019-01" db="EMBL/GenBank/DDBJ databases">
        <title>Draft genome sequences of three monokaryotic isolates of the white-rot basidiomycete fungus Dichomitus squalens.</title>
        <authorList>
            <consortium name="DOE Joint Genome Institute"/>
            <person name="Lopez S.C."/>
            <person name="Andreopoulos B."/>
            <person name="Pangilinan J."/>
            <person name="Lipzen A."/>
            <person name="Riley R."/>
            <person name="Ahrendt S."/>
            <person name="Ng V."/>
            <person name="Barry K."/>
            <person name="Daum C."/>
            <person name="Grigoriev I.V."/>
            <person name="Hilden K.S."/>
            <person name="Makela M.R."/>
            <person name="de Vries R.P."/>
        </authorList>
    </citation>
    <scope>NUCLEOTIDE SEQUENCE [LARGE SCALE GENOMIC DNA]</scope>
    <source>
        <strain evidence="1 2">CBS 464.89</strain>
    </source>
</reference>